<accession>A0A1M5Z3A1</accession>
<evidence type="ECO:0000259" key="1">
    <source>
        <dbReference type="PROSITE" id="PS50987"/>
    </source>
</evidence>
<sequence length="384" mass="43938">MNNYSYKIQYVGESLALLNILSHPAPYVSTYMAESADKHGIVPGPEEKKLVEELSSIEEDARKEFKDDLETIGYYFSSKGQFVISFVNILFVNEGSSCPFDDIADNISVKDYKKYLSEIDENKYNKFFFQMVKSIESNSSEGDDKEDVSSTEIFDAIFEANLSDSDKLKLQKLYLHRDEHIEILFPLLERAAKIIKKHEKKLEAFGQRTIEYTKKEVGKEPFIEFIMKKLFSGDTTEENTYPKDSIIHISYLQCSKISFSIRGDSLESSLPRVLIGAIFSDSLTFDSVIKNRNMLTEERALTILKLLSDKSKLEILELTKNEAMYGAQLAGKLGLTTATISHHTSALFDQNLLHIEKVDSKIYFKQYQETIKALIRYLESTLLN</sequence>
<dbReference type="GO" id="GO:0003677">
    <property type="term" value="F:DNA binding"/>
    <property type="evidence" value="ECO:0007669"/>
    <property type="project" value="UniProtKB-KW"/>
</dbReference>
<protein>
    <submittedName>
        <fullName evidence="2">DNA-binding transcriptional regulator, ArsR family</fullName>
    </submittedName>
</protein>
<dbReference type="OrthoDB" id="1706794at2"/>
<evidence type="ECO:0000313" key="2">
    <source>
        <dbReference type="EMBL" id="SHI18710.1"/>
    </source>
</evidence>
<evidence type="ECO:0000313" key="3">
    <source>
        <dbReference type="Proteomes" id="UP000184278"/>
    </source>
</evidence>
<dbReference type="EMBL" id="FQXK01000015">
    <property type="protein sequence ID" value="SHI18710.1"/>
    <property type="molecule type" value="Genomic_DNA"/>
</dbReference>
<dbReference type="InterPro" id="IPR011991">
    <property type="entry name" value="ArsR-like_HTH"/>
</dbReference>
<name>A0A1M5Z3A1_BUTFI</name>
<dbReference type="InterPro" id="IPR036390">
    <property type="entry name" value="WH_DNA-bd_sf"/>
</dbReference>
<dbReference type="STRING" id="1121131.SAMN02745229_01964"/>
<keyword evidence="3" id="KW-1185">Reference proteome</keyword>
<dbReference type="AlphaFoldDB" id="A0A1M5Z3A1"/>
<dbReference type="SMART" id="SM00418">
    <property type="entry name" value="HTH_ARSR"/>
    <property type="match status" value="1"/>
</dbReference>
<dbReference type="Gene3D" id="1.10.10.10">
    <property type="entry name" value="Winged helix-like DNA-binding domain superfamily/Winged helix DNA-binding domain"/>
    <property type="match status" value="1"/>
</dbReference>
<feature type="domain" description="HTH arsR-type" evidence="1">
    <location>
        <begin position="292"/>
        <end position="384"/>
    </location>
</feature>
<gene>
    <name evidence="2" type="ORF">SAMN02745229_01964</name>
</gene>
<dbReference type="PROSITE" id="PS50987">
    <property type="entry name" value="HTH_ARSR_2"/>
    <property type="match status" value="1"/>
</dbReference>
<dbReference type="InterPro" id="IPR036388">
    <property type="entry name" value="WH-like_DNA-bd_sf"/>
</dbReference>
<organism evidence="2 3">
    <name type="scientific">Butyrivibrio fibrisolvens DSM 3071</name>
    <dbReference type="NCBI Taxonomy" id="1121131"/>
    <lineage>
        <taxon>Bacteria</taxon>
        <taxon>Bacillati</taxon>
        <taxon>Bacillota</taxon>
        <taxon>Clostridia</taxon>
        <taxon>Lachnospirales</taxon>
        <taxon>Lachnospiraceae</taxon>
        <taxon>Butyrivibrio</taxon>
    </lineage>
</organism>
<reference evidence="3" key="1">
    <citation type="submission" date="2016-11" db="EMBL/GenBank/DDBJ databases">
        <authorList>
            <person name="Varghese N."/>
            <person name="Submissions S."/>
        </authorList>
    </citation>
    <scope>NUCLEOTIDE SEQUENCE [LARGE SCALE GENOMIC DNA]</scope>
    <source>
        <strain evidence="3">DSM 3071</strain>
    </source>
</reference>
<dbReference type="InterPro" id="IPR001845">
    <property type="entry name" value="HTH_ArsR_DNA-bd_dom"/>
</dbReference>
<proteinExistence type="predicted"/>
<dbReference type="GO" id="GO:0003700">
    <property type="term" value="F:DNA-binding transcription factor activity"/>
    <property type="evidence" value="ECO:0007669"/>
    <property type="project" value="InterPro"/>
</dbReference>
<dbReference type="RefSeq" id="WP_073387367.1">
    <property type="nucleotide sequence ID" value="NZ_FQXK01000015.1"/>
</dbReference>
<dbReference type="SUPFAM" id="SSF46785">
    <property type="entry name" value="Winged helix' DNA-binding domain"/>
    <property type="match status" value="1"/>
</dbReference>
<dbReference type="CDD" id="cd00090">
    <property type="entry name" value="HTH_ARSR"/>
    <property type="match status" value="1"/>
</dbReference>
<dbReference type="Proteomes" id="UP000184278">
    <property type="component" value="Unassembled WGS sequence"/>
</dbReference>
<keyword evidence="2" id="KW-0238">DNA-binding</keyword>